<comment type="caution">
    <text evidence="1">The sequence shown here is derived from an EMBL/GenBank/DDBJ whole genome shotgun (WGS) entry which is preliminary data.</text>
</comment>
<protein>
    <recommendedName>
        <fullName evidence="3">Capsule polysaccharide biosynthesis protein</fullName>
    </recommendedName>
</protein>
<dbReference type="EMBL" id="JACNJN010000137">
    <property type="protein sequence ID" value="MBC8336051.1"/>
    <property type="molecule type" value="Genomic_DNA"/>
</dbReference>
<dbReference type="AlphaFoldDB" id="A0A8J6NIF6"/>
<evidence type="ECO:0008006" key="3">
    <source>
        <dbReference type="Google" id="ProtNLM"/>
    </source>
</evidence>
<evidence type="ECO:0000313" key="1">
    <source>
        <dbReference type="EMBL" id="MBC8336051.1"/>
    </source>
</evidence>
<gene>
    <name evidence="1" type="ORF">H8E29_12355</name>
</gene>
<name>A0A8J6NIF6_9CHLR</name>
<dbReference type="Proteomes" id="UP000614469">
    <property type="component" value="Unassembled WGS sequence"/>
</dbReference>
<organism evidence="1 2">
    <name type="scientific">Candidatus Desulfolinea nitratireducens</name>
    <dbReference type="NCBI Taxonomy" id="2841698"/>
    <lineage>
        <taxon>Bacteria</taxon>
        <taxon>Bacillati</taxon>
        <taxon>Chloroflexota</taxon>
        <taxon>Anaerolineae</taxon>
        <taxon>Anaerolineales</taxon>
        <taxon>Anaerolineales incertae sedis</taxon>
        <taxon>Candidatus Desulfolinea</taxon>
    </lineage>
</organism>
<proteinExistence type="predicted"/>
<accession>A0A8J6NIF6</accession>
<dbReference type="SUPFAM" id="SSF53756">
    <property type="entry name" value="UDP-Glycosyltransferase/glycogen phosphorylase"/>
    <property type="match status" value="1"/>
</dbReference>
<sequence>MNKSIIKELLGKLPPFTAELYWLLQQSNKPPVGGYSADRLIEALPRWVVQTKAAQRPATGKRVLVFSMLRYWVEHTAMTSLALAALGHQVTLAYLPYAHWKKPVSRFDLRRQDLYLKAALKPLTEIVKTISLLEAPVGDSLPEEIESQLDAAAYRDTQYSLLHEEIDVESDLYAMRRERDLRHALVILTFLRENKFDAIALPNGSILEFGMTYKVARYLDIPVATYEFGEQSERIWMAQNADVMRQDTSGMWNARKDTPLNDEEWIRVKDFFATRQGGGLWENFSRRWQNIESQGGTKVRADLGLDDRPMVLLPANVLGDSLTLGRHTFSDSMTDWQARTIEFFAKRPDVQFVIRVHPGEALGWGLSVYDILKEKFPTLPENIHLLPADAKVNTYDLVNAADVGLVFTTTVGMEMAMIGLPVIVTGQTHYRGKGFTIEPSSWDQYFEILEKVISAPKDYAPSREDVESAWTYAYRFFFEYPQPYPWHVQHFWEDEEIWPMEKVMSKEGLAKFEKTFGYLAGELIDWE</sequence>
<evidence type="ECO:0000313" key="2">
    <source>
        <dbReference type="Proteomes" id="UP000614469"/>
    </source>
</evidence>
<reference evidence="1 2" key="1">
    <citation type="submission" date="2020-08" db="EMBL/GenBank/DDBJ databases">
        <title>Bridging the membrane lipid divide: bacteria of the FCB group superphylum have the potential to synthesize archaeal ether lipids.</title>
        <authorList>
            <person name="Villanueva L."/>
            <person name="Von Meijenfeldt F.A.B."/>
            <person name="Westbye A.B."/>
            <person name="Yadav S."/>
            <person name="Hopmans E.C."/>
            <person name="Dutilh B.E."/>
            <person name="Sinninghe Damste J.S."/>
        </authorList>
    </citation>
    <scope>NUCLEOTIDE SEQUENCE [LARGE SCALE GENOMIC DNA]</scope>
    <source>
        <strain evidence="1">NIOZ-UU36</strain>
    </source>
</reference>